<gene>
    <name evidence="1" type="ORF">CGLO_10395</name>
</gene>
<protein>
    <submittedName>
        <fullName evidence="1">Uncharacterized protein</fullName>
    </submittedName>
</protein>
<evidence type="ECO:0000313" key="1">
    <source>
        <dbReference type="EMBL" id="EQB50181.1"/>
    </source>
</evidence>
<dbReference type="EMBL" id="AMYD01002110">
    <property type="protein sequence ID" value="EQB50181.1"/>
    <property type="molecule type" value="Genomic_DNA"/>
</dbReference>
<comment type="caution">
    <text evidence="1">The sequence shown here is derived from an EMBL/GenBank/DDBJ whole genome shotgun (WGS) entry which is preliminary data.</text>
</comment>
<organism evidence="1 2">
    <name type="scientific">Colletotrichum gloeosporioides (strain Cg-14)</name>
    <name type="common">Anthracnose fungus</name>
    <name type="synonym">Glomerella cingulata</name>
    <dbReference type="NCBI Taxonomy" id="1237896"/>
    <lineage>
        <taxon>Eukaryota</taxon>
        <taxon>Fungi</taxon>
        <taxon>Dikarya</taxon>
        <taxon>Ascomycota</taxon>
        <taxon>Pezizomycotina</taxon>
        <taxon>Sordariomycetes</taxon>
        <taxon>Hypocreomycetidae</taxon>
        <taxon>Glomerellales</taxon>
        <taxon>Glomerellaceae</taxon>
        <taxon>Colletotrichum</taxon>
        <taxon>Colletotrichum gloeosporioides species complex</taxon>
    </lineage>
</organism>
<name>T0LF24_COLGC</name>
<evidence type="ECO:0000313" key="2">
    <source>
        <dbReference type="Proteomes" id="UP000015530"/>
    </source>
</evidence>
<proteinExistence type="predicted"/>
<accession>T0LF24</accession>
<sequence length="31" mass="3542">MKKVTKILREQSLNVEGVSADDPDRKQKKEA</sequence>
<reference evidence="2" key="1">
    <citation type="journal article" date="2013" name="Mol. Plant Microbe Interact.">
        <title>Global aspects of pacC regulation of pathogenicity genes in Colletotrichum gloeosporioides as revealed by transcriptome analysis.</title>
        <authorList>
            <person name="Alkan N."/>
            <person name="Meng X."/>
            <person name="Friedlander G."/>
            <person name="Reuveni E."/>
            <person name="Sukno S."/>
            <person name="Sherman A."/>
            <person name="Thon M."/>
            <person name="Fluhr R."/>
            <person name="Prusky D."/>
        </authorList>
    </citation>
    <scope>NUCLEOTIDE SEQUENCE [LARGE SCALE GENOMIC DNA]</scope>
    <source>
        <strain evidence="2">Cg-14</strain>
    </source>
</reference>
<dbReference type="HOGENOM" id="CLU_3399349_0_0_1"/>
<dbReference type="AlphaFoldDB" id="T0LF24"/>
<dbReference type="Proteomes" id="UP000015530">
    <property type="component" value="Unassembled WGS sequence"/>
</dbReference>